<dbReference type="EMBL" id="LIHL02000013">
    <property type="protein sequence ID" value="KAF5450879.1"/>
    <property type="molecule type" value="Genomic_DNA"/>
</dbReference>
<evidence type="ECO:0000256" key="1">
    <source>
        <dbReference type="SAM" id="MobiDB-lite"/>
    </source>
</evidence>
<dbReference type="Gramene" id="Jr13_27860_p1">
    <property type="protein sequence ID" value="cds.Jr13_27860_p1"/>
    <property type="gene ID" value="Jr13_27860"/>
</dbReference>
<evidence type="ECO:0000313" key="3">
    <source>
        <dbReference type="Proteomes" id="UP000619265"/>
    </source>
</evidence>
<accession>A0A833WY90</accession>
<protein>
    <submittedName>
        <fullName evidence="2">Uncharacterized protein</fullName>
    </submittedName>
</protein>
<dbReference type="Pfam" id="PF14223">
    <property type="entry name" value="Retrotran_gag_2"/>
    <property type="match status" value="1"/>
</dbReference>
<feature type="compositionally biased region" description="Low complexity" evidence="1">
    <location>
        <begin position="10"/>
        <end position="23"/>
    </location>
</feature>
<dbReference type="Proteomes" id="UP000619265">
    <property type="component" value="Unassembled WGS sequence"/>
</dbReference>
<dbReference type="AlphaFoldDB" id="A0A833WY90"/>
<dbReference type="PANTHER" id="PTHR47481:SF9">
    <property type="entry name" value="RETROTRANSPOSON GAG DOMAIN-CONTAINING PROTEIN"/>
    <property type="match status" value="1"/>
</dbReference>
<sequence>MDGSLPSPPRDTNSSSSTDTSSMSPTYLHWYRQDKLLLSVIFSSVFKNVMPLIAMADTSQEAWDTLAHLFANCSLTRVMQLKETLTLNQRGSHIVSEFLQSIKATADEIALIDTPLTNDVLTLHVLNRLGAEFRDIVPPILARETSLTLEELHDLLLGHEAYLKCLETTFSTLVATANASYRKGNSSPKNNNR</sequence>
<proteinExistence type="predicted"/>
<reference evidence="2" key="1">
    <citation type="submission" date="2015-10" db="EMBL/GenBank/DDBJ databases">
        <authorList>
            <person name="Martinez-Garcia P.J."/>
            <person name="Crepeau M.W."/>
            <person name="Puiu D."/>
            <person name="Gonzalez-Ibeas D."/>
            <person name="Whalen J."/>
            <person name="Stevens K."/>
            <person name="Paul R."/>
            <person name="Butterfield T."/>
            <person name="Britton M."/>
            <person name="Reagan R."/>
            <person name="Chakraborty S."/>
            <person name="Walawage S.L."/>
            <person name="Vasquez-Gross H.A."/>
            <person name="Cardeno C."/>
            <person name="Famula R."/>
            <person name="Pratt K."/>
            <person name="Kuruganti S."/>
            <person name="Aradhya M.K."/>
            <person name="Leslie C.A."/>
            <person name="Dandekar A.M."/>
            <person name="Salzberg S.L."/>
            <person name="Wegrzyn J.L."/>
            <person name="Langley C.H."/>
            <person name="Neale D.B."/>
        </authorList>
    </citation>
    <scope>NUCLEOTIDE SEQUENCE</scope>
    <source>
        <tissue evidence="2">Leaves</tissue>
    </source>
</reference>
<feature type="region of interest" description="Disordered" evidence="1">
    <location>
        <begin position="1"/>
        <end position="23"/>
    </location>
</feature>
<gene>
    <name evidence="2" type="ORF">F2P56_031195</name>
</gene>
<comment type="caution">
    <text evidence="2">The sequence shown here is derived from an EMBL/GenBank/DDBJ whole genome shotgun (WGS) entry which is preliminary data.</text>
</comment>
<evidence type="ECO:0000313" key="2">
    <source>
        <dbReference type="EMBL" id="KAF5450879.1"/>
    </source>
</evidence>
<name>A0A833WY90_JUGRE</name>
<reference evidence="2" key="2">
    <citation type="submission" date="2020-03" db="EMBL/GenBank/DDBJ databases">
        <title>Walnut 2.0.</title>
        <authorList>
            <person name="Marrano A."/>
            <person name="Britton M."/>
            <person name="Zimin A.V."/>
            <person name="Zaini P.A."/>
            <person name="Workman R."/>
            <person name="Puiu D."/>
            <person name="Bianco L."/>
            <person name="Allen B.J."/>
            <person name="Troggio M."/>
            <person name="Leslie C.A."/>
            <person name="Timp W."/>
            <person name="Dendekar A."/>
            <person name="Salzberg S.L."/>
            <person name="Neale D.B."/>
        </authorList>
    </citation>
    <scope>NUCLEOTIDE SEQUENCE</scope>
    <source>
        <tissue evidence="2">Leaves</tissue>
    </source>
</reference>
<dbReference type="PANTHER" id="PTHR47481">
    <property type="match status" value="1"/>
</dbReference>
<organism evidence="2 3">
    <name type="scientific">Juglans regia</name>
    <name type="common">English walnut</name>
    <dbReference type="NCBI Taxonomy" id="51240"/>
    <lineage>
        <taxon>Eukaryota</taxon>
        <taxon>Viridiplantae</taxon>
        <taxon>Streptophyta</taxon>
        <taxon>Embryophyta</taxon>
        <taxon>Tracheophyta</taxon>
        <taxon>Spermatophyta</taxon>
        <taxon>Magnoliopsida</taxon>
        <taxon>eudicotyledons</taxon>
        <taxon>Gunneridae</taxon>
        <taxon>Pentapetalae</taxon>
        <taxon>rosids</taxon>
        <taxon>fabids</taxon>
        <taxon>Fagales</taxon>
        <taxon>Juglandaceae</taxon>
        <taxon>Juglans</taxon>
    </lineage>
</organism>